<dbReference type="eggNOG" id="COG0777">
    <property type="taxonomic scope" value="Bacteria"/>
</dbReference>
<comment type="caution">
    <text evidence="23">The sequence shown here is derived from an EMBL/GenBank/DDBJ whole genome shotgun (WGS) entry which is preliminary data.</text>
</comment>
<protein>
    <recommendedName>
        <fullName evidence="8">Acetyl-coenzyme A carboxylase carboxyl transferase subunits beta/alpha</fullName>
        <ecNumber evidence="7">2.1.3.15</ecNumber>
    </recommendedName>
</protein>
<evidence type="ECO:0000256" key="2">
    <source>
        <dbReference type="ARBA" id="ARBA00004496"/>
    </source>
</evidence>
<evidence type="ECO:0000256" key="4">
    <source>
        <dbReference type="ARBA" id="ARBA00006276"/>
    </source>
</evidence>
<dbReference type="Pfam" id="PF03255">
    <property type="entry name" value="ACCA"/>
    <property type="match status" value="1"/>
</dbReference>
<keyword evidence="11" id="KW-0547">Nucleotide-binding</keyword>
<dbReference type="InterPro" id="IPR034733">
    <property type="entry name" value="AcCoA_carboxyl_beta"/>
</dbReference>
<dbReference type="eggNOG" id="COG0825">
    <property type="taxonomic scope" value="Bacteria"/>
</dbReference>
<comment type="subunit">
    <text evidence="6">Acetyl-CoA carboxylase is a heterotetramer composed of biotin carboxyl carrier protein (AccB), biotin carboxylase (AccC) and two subunits of ACCase subunit beta/alpha.</text>
</comment>
<keyword evidence="24" id="KW-1185">Reference proteome</keyword>
<dbReference type="EMBL" id="BAFC01000093">
    <property type="protein sequence ID" value="GAB40254.1"/>
    <property type="molecule type" value="Genomic_DNA"/>
</dbReference>
<proteinExistence type="inferred from homology"/>
<accession>H5U3E6</accession>
<feature type="region of interest" description="Disordered" evidence="19">
    <location>
        <begin position="243"/>
        <end position="303"/>
    </location>
</feature>
<feature type="domain" description="CoA carboxyltransferase N-terminal" evidence="20">
    <location>
        <begin position="1"/>
        <end position="239"/>
    </location>
</feature>
<comment type="function">
    <text evidence="17">Component of the acetyl coenzyme A carboxylase (ACC) complex. Biotin carboxylase (BC) catalyzes the carboxylation of biotin on its carrier protein (BCCP) and then the CO(2) group is transferred by the transcarboxylase to acetyl-CoA to form malonyl-CoA.</text>
</comment>
<evidence type="ECO:0000256" key="16">
    <source>
        <dbReference type="ARBA" id="ARBA00023160"/>
    </source>
</evidence>
<dbReference type="InterPro" id="IPR029045">
    <property type="entry name" value="ClpP/crotonase-like_dom_sf"/>
</dbReference>
<keyword evidence="12" id="KW-0863">Zinc-finger</keyword>
<dbReference type="Gene3D" id="3.90.226.10">
    <property type="entry name" value="2-enoyl-CoA Hydratase, Chain A, domain 1"/>
    <property type="match status" value="2"/>
</dbReference>
<dbReference type="RefSeq" id="WP_005207307.1">
    <property type="nucleotide sequence ID" value="NZ_BAFC01000093.1"/>
</dbReference>
<keyword evidence="12" id="KW-0862">Zinc</keyword>
<dbReference type="SUPFAM" id="SSF52096">
    <property type="entry name" value="ClpP/crotonase"/>
    <property type="match status" value="2"/>
</dbReference>
<evidence type="ECO:0000256" key="17">
    <source>
        <dbReference type="ARBA" id="ARBA00025280"/>
    </source>
</evidence>
<organism evidence="23 24">
    <name type="scientific">Gordonia sputi NBRC 100414</name>
    <dbReference type="NCBI Taxonomy" id="1089453"/>
    <lineage>
        <taxon>Bacteria</taxon>
        <taxon>Bacillati</taxon>
        <taxon>Actinomycetota</taxon>
        <taxon>Actinomycetes</taxon>
        <taxon>Mycobacteriales</taxon>
        <taxon>Gordoniaceae</taxon>
        <taxon>Gordonia</taxon>
    </lineage>
</organism>
<comment type="similarity">
    <text evidence="4">In the C-terminal section; belongs to the AccA family.</text>
</comment>
<evidence type="ECO:0000313" key="24">
    <source>
        <dbReference type="Proteomes" id="UP000005845"/>
    </source>
</evidence>
<dbReference type="Gene3D" id="3.90.79.10">
    <property type="entry name" value="Nucleoside Triphosphate Pyrophosphohydrolase"/>
    <property type="match status" value="1"/>
</dbReference>
<comment type="similarity">
    <text evidence="5">In the N-terminal section; belongs to the AccD/PCCB family.</text>
</comment>
<dbReference type="GO" id="GO:0008270">
    <property type="term" value="F:zinc ion binding"/>
    <property type="evidence" value="ECO:0007669"/>
    <property type="project" value="UniProtKB-KW"/>
</dbReference>
<gene>
    <name evidence="23" type="primary">accD</name>
    <name evidence="23" type="ORF">GOSPT_095_00450</name>
</gene>
<dbReference type="GO" id="GO:0005524">
    <property type="term" value="F:ATP binding"/>
    <property type="evidence" value="ECO:0007669"/>
    <property type="project" value="UniProtKB-KW"/>
</dbReference>
<evidence type="ECO:0000256" key="3">
    <source>
        <dbReference type="ARBA" id="ARBA00006102"/>
    </source>
</evidence>
<dbReference type="GO" id="GO:0003989">
    <property type="term" value="F:acetyl-CoA carboxylase activity"/>
    <property type="evidence" value="ECO:0007669"/>
    <property type="project" value="InterPro"/>
</dbReference>
<evidence type="ECO:0000256" key="14">
    <source>
        <dbReference type="ARBA" id="ARBA00022840"/>
    </source>
</evidence>
<keyword evidence="9" id="KW-0444">Lipid biosynthesis</keyword>
<evidence type="ECO:0000259" key="20">
    <source>
        <dbReference type="PROSITE" id="PS50980"/>
    </source>
</evidence>
<dbReference type="Pfam" id="PF01039">
    <property type="entry name" value="Carboxyl_trans"/>
    <property type="match status" value="1"/>
</dbReference>
<evidence type="ECO:0000256" key="6">
    <source>
        <dbReference type="ARBA" id="ARBA00011664"/>
    </source>
</evidence>
<dbReference type="GO" id="GO:0006633">
    <property type="term" value="P:fatty acid biosynthetic process"/>
    <property type="evidence" value="ECO:0007669"/>
    <property type="project" value="UniProtKB-KW"/>
</dbReference>
<dbReference type="GO" id="GO:0009317">
    <property type="term" value="C:acetyl-CoA carboxylase complex"/>
    <property type="evidence" value="ECO:0007669"/>
    <property type="project" value="InterPro"/>
</dbReference>
<dbReference type="InterPro" id="IPR011762">
    <property type="entry name" value="COA_CT_N"/>
</dbReference>
<dbReference type="PRINTS" id="PR01070">
    <property type="entry name" value="ACCCTRFRASEB"/>
</dbReference>
<dbReference type="InterPro" id="IPR000438">
    <property type="entry name" value="Acetyl_CoA_COase_Trfase_b_su"/>
</dbReference>
<reference evidence="23 24" key="1">
    <citation type="submission" date="2012-02" db="EMBL/GenBank/DDBJ databases">
        <title>Whole genome shotgun sequence of Gordonia sputi NBRC 100414.</title>
        <authorList>
            <person name="Yoshida I."/>
            <person name="Hosoyama A."/>
            <person name="Tsuchikane K."/>
            <person name="Katsumata H."/>
            <person name="Yamazaki S."/>
            <person name="Fujita N."/>
        </authorList>
    </citation>
    <scope>NUCLEOTIDE SEQUENCE [LARGE SCALE GENOMIC DNA]</scope>
    <source>
        <strain evidence="23 24">NBRC 100414</strain>
    </source>
</reference>
<evidence type="ECO:0000259" key="22">
    <source>
        <dbReference type="PROSITE" id="PS51462"/>
    </source>
</evidence>
<evidence type="ECO:0000256" key="11">
    <source>
        <dbReference type="ARBA" id="ARBA00022741"/>
    </source>
</evidence>
<dbReference type="InterPro" id="IPR000086">
    <property type="entry name" value="NUDIX_hydrolase_dom"/>
</dbReference>
<keyword evidence="15" id="KW-0443">Lipid metabolism</keyword>
<dbReference type="PROSITE" id="PS50980">
    <property type="entry name" value="COA_CT_NTER"/>
    <property type="match status" value="1"/>
</dbReference>
<keyword evidence="12" id="KW-0479">Metal-binding</keyword>
<dbReference type="PROSITE" id="PS50989">
    <property type="entry name" value="COA_CT_CTER"/>
    <property type="match status" value="1"/>
</dbReference>
<evidence type="ECO:0000313" key="23">
    <source>
        <dbReference type="EMBL" id="GAB40254.1"/>
    </source>
</evidence>
<name>H5U3E6_9ACTN</name>
<evidence type="ECO:0000259" key="21">
    <source>
        <dbReference type="PROSITE" id="PS50989"/>
    </source>
</evidence>
<comment type="similarity">
    <text evidence="3">Belongs to the AccD/PCCB family.</text>
</comment>
<sequence>MAESVGVTVVELVTSLVDDGTWQSWDEAPSYVALDRDYAAALGRARKRTGTDESVITGVGVISGAPIVLVVSEFGFLGGSIGRAAGERVVNAVRRATRERLPVLALPASGGTRMQEGTAAFLQMASIAEVVGSHRRAGLPYLVYLRNPTTGGVFASWGSLGHITWAEPGALIGFLGPRVYEGLHHKPFPDGVQVSENLAAHGIIDAIVPLGELPGRVAEVVALLGEPADLPVEASSPLVDAPSLPVDASSSSVELVETSSPPVETSSPPVETSSPPVDASSPPVDDPSPPVDDPSPPVDAPSPLVELVETWPSVLATRAAGRRGLRALLLDSGTAVIHDTGPIVLALSRFGQTTAVVIGQDRAVQADGRLIGPADLRVARRGLALATELRLPVVTVIDTPGADLSVDAEEGGLAREIALCLADLIAVPRPTVSVLLGEGAGGAALALFPTDRRLAAHDAWLSPLPPEGASVIVHRDTEHAPELAAAQGIAATDLAAHGEIDEIVRWGADAAGDLRASIGRVLAGLMPDHQRRVRHSADKRGRRILAVGAIIRDDDGRFLLVQRLRDPQAGRWTVPGGKVDPVDAVGPYGPRDDADTLVAAVIREIAEETGLDVEVGAKAWVVDIPDGRGGVFEIHDYVAVAVGGTVRAADDAADAGWFTVDEMRALPLTEGLLEHLTAGGFVE</sequence>
<comment type="subcellular location">
    <subcellularLocation>
        <location evidence="2">Cytoplasm</location>
    </subcellularLocation>
</comment>
<dbReference type="GO" id="GO:0016743">
    <property type="term" value="F:carboxyl- or carbamoyltransferase activity"/>
    <property type="evidence" value="ECO:0007669"/>
    <property type="project" value="InterPro"/>
</dbReference>
<evidence type="ECO:0000256" key="19">
    <source>
        <dbReference type="SAM" id="MobiDB-lite"/>
    </source>
</evidence>
<comment type="catalytic activity">
    <reaction evidence="18">
        <text>N(6)-carboxybiotinyl-L-lysyl-[protein] + acetyl-CoA = N(6)-biotinyl-L-lysyl-[protein] + malonyl-CoA</text>
        <dbReference type="Rhea" id="RHEA:54728"/>
        <dbReference type="Rhea" id="RHEA-COMP:10505"/>
        <dbReference type="Rhea" id="RHEA-COMP:10506"/>
        <dbReference type="ChEBI" id="CHEBI:57288"/>
        <dbReference type="ChEBI" id="CHEBI:57384"/>
        <dbReference type="ChEBI" id="CHEBI:83144"/>
        <dbReference type="ChEBI" id="CHEBI:83145"/>
        <dbReference type="EC" id="2.1.3.15"/>
    </reaction>
</comment>
<dbReference type="InterPro" id="IPR001095">
    <property type="entry name" value="Acetyl_CoA_COase_a_su"/>
</dbReference>
<evidence type="ECO:0000256" key="5">
    <source>
        <dbReference type="ARBA" id="ARBA00010284"/>
    </source>
</evidence>
<evidence type="ECO:0000256" key="18">
    <source>
        <dbReference type="ARBA" id="ARBA00049152"/>
    </source>
</evidence>
<evidence type="ECO:0000256" key="10">
    <source>
        <dbReference type="ARBA" id="ARBA00022679"/>
    </source>
</evidence>
<keyword evidence="10" id="KW-0808">Transferase</keyword>
<feature type="compositionally biased region" description="Low complexity" evidence="19">
    <location>
        <begin position="249"/>
        <end position="283"/>
    </location>
</feature>
<dbReference type="EC" id="2.1.3.15" evidence="7"/>
<evidence type="ECO:0000256" key="1">
    <source>
        <dbReference type="ARBA" id="ARBA00001947"/>
    </source>
</evidence>
<dbReference type="PANTHER" id="PTHR42995">
    <property type="entry name" value="ACETYL-COENZYME A CARBOXYLASE CARBOXYL TRANSFERASE SUBUNIT BETA, CHLOROPLASTIC"/>
    <property type="match status" value="1"/>
</dbReference>
<feature type="compositionally biased region" description="Pro residues" evidence="19">
    <location>
        <begin position="284"/>
        <end position="300"/>
    </location>
</feature>
<feature type="domain" description="Nudix hydrolase" evidence="22">
    <location>
        <begin position="542"/>
        <end position="682"/>
    </location>
</feature>
<evidence type="ECO:0000256" key="12">
    <source>
        <dbReference type="ARBA" id="ARBA00022771"/>
    </source>
</evidence>
<keyword evidence="13" id="KW-0276">Fatty acid metabolism</keyword>
<dbReference type="SUPFAM" id="SSF55811">
    <property type="entry name" value="Nudix"/>
    <property type="match status" value="1"/>
</dbReference>
<keyword evidence="16" id="KW-0275">Fatty acid biosynthesis</keyword>
<dbReference type="PANTHER" id="PTHR42995:SF5">
    <property type="entry name" value="ACETYL-COENZYME A CARBOXYLASE CARBOXYL TRANSFERASE SUBUNIT BETA, CHLOROPLASTIC"/>
    <property type="match status" value="1"/>
</dbReference>
<dbReference type="InterPro" id="IPR015797">
    <property type="entry name" value="NUDIX_hydrolase-like_dom_sf"/>
</dbReference>
<evidence type="ECO:0000256" key="13">
    <source>
        <dbReference type="ARBA" id="ARBA00022832"/>
    </source>
</evidence>
<feature type="domain" description="CoA carboxyltransferase C-terminal" evidence="21">
    <location>
        <begin position="290"/>
        <end position="528"/>
    </location>
</feature>
<dbReference type="InterPro" id="IPR011763">
    <property type="entry name" value="COA_CT_C"/>
</dbReference>
<evidence type="ECO:0000256" key="8">
    <source>
        <dbReference type="ARBA" id="ARBA00018312"/>
    </source>
</evidence>
<dbReference type="GO" id="GO:2001295">
    <property type="term" value="P:malonyl-CoA biosynthetic process"/>
    <property type="evidence" value="ECO:0007669"/>
    <property type="project" value="TreeGrafter"/>
</dbReference>
<dbReference type="Proteomes" id="UP000005845">
    <property type="component" value="Unassembled WGS sequence"/>
</dbReference>
<comment type="cofactor">
    <cofactor evidence="1">
        <name>Zn(2+)</name>
        <dbReference type="ChEBI" id="CHEBI:29105"/>
    </cofactor>
</comment>
<keyword evidence="14" id="KW-0067">ATP-binding</keyword>
<dbReference type="Pfam" id="PF00293">
    <property type="entry name" value="NUDIX"/>
    <property type="match status" value="1"/>
</dbReference>
<dbReference type="AlphaFoldDB" id="H5U3E6"/>
<evidence type="ECO:0000256" key="15">
    <source>
        <dbReference type="ARBA" id="ARBA00023098"/>
    </source>
</evidence>
<dbReference type="PROSITE" id="PS51462">
    <property type="entry name" value="NUDIX"/>
    <property type="match status" value="1"/>
</dbReference>
<evidence type="ECO:0000256" key="9">
    <source>
        <dbReference type="ARBA" id="ARBA00022516"/>
    </source>
</evidence>
<evidence type="ECO:0000256" key="7">
    <source>
        <dbReference type="ARBA" id="ARBA00011883"/>
    </source>
</evidence>